<feature type="region of interest" description="Disordered" evidence="1">
    <location>
        <begin position="18"/>
        <end position="42"/>
    </location>
</feature>
<gene>
    <name evidence="2" type="ORF">T9R20_14030</name>
</gene>
<dbReference type="EMBL" id="CP139779">
    <property type="protein sequence ID" value="WQB69802.1"/>
    <property type="molecule type" value="Genomic_DNA"/>
</dbReference>
<evidence type="ECO:0000256" key="1">
    <source>
        <dbReference type="SAM" id="MobiDB-lite"/>
    </source>
</evidence>
<feature type="region of interest" description="Disordered" evidence="1">
    <location>
        <begin position="72"/>
        <end position="93"/>
    </location>
</feature>
<proteinExistence type="predicted"/>
<evidence type="ECO:0008006" key="4">
    <source>
        <dbReference type="Google" id="ProtNLM"/>
    </source>
</evidence>
<name>A0ABZ0VDB9_9MICO</name>
<accession>A0ABZ0VDB9</accession>
<protein>
    <recommendedName>
        <fullName evidence="4">IS30 family transposase</fullName>
    </recommendedName>
</protein>
<feature type="compositionally biased region" description="Low complexity" evidence="1">
    <location>
        <begin position="84"/>
        <end position="93"/>
    </location>
</feature>
<keyword evidence="3" id="KW-1185">Reference proteome</keyword>
<dbReference type="Proteomes" id="UP001324533">
    <property type="component" value="Chromosome"/>
</dbReference>
<organism evidence="2 3">
    <name type="scientific">Microbacterium invictum</name>
    <dbReference type="NCBI Taxonomy" id="515415"/>
    <lineage>
        <taxon>Bacteria</taxon>
        <taxon>Bacillati</taxon>
        <taxon>Actinomycetota</taxon>
        <taxon>Actinomycetes</taxon>
        <taxon>Micrococcales</taxon>
        <taxon>Microbacteriaceae</taxon>
        <taxon>Microbacterium</taxon>
    </lineage>
</organism>
<evidence type="ECO:0000313" key="3">
    <source>
        <dbReference type="Proteomes" id="UP001324533"/>
    </source>
</evidence>
<sequence length="93" mass="10704">MTTETIYQEIYRPGSGIIRKPELSPLRTGRDHRRGQSRQVRTRRRFAQPMLSVHDRGFDPTDRSIAGHWEGDLIVGPHNRPRSARSSNARLVS</sequence>
<feature type="compositionally biased region" description="Basic residues" evidence="1">
    <location>
        <begin position="30"/>
        <end position="42"/>
    </location>
</feature>
<evidence type="ECO:0000313" key="2">
    <source>
        <dbReference type="EMBL" id="WQB69802.1"/>
    </source>
</evidence>
<reference evidence="2 3" key="1">
    <citation type="submission" date="2023-06" db="EMBL/GenBank/DDBJ databases">
        <title>Rock-solubilizing bacteria, Microbacterium invictum, promotes re-establishment of vegetation in rocky wasteland by accelerating rock bio-weathering and reshaping soil bacterial community.</title>
        <authorList>
            <person name="Liu C."/>
        </authorList>
    </citation>
    <scope>NUCLEOTIDE SEQUENCE [LARGE SCALE GENOMIC DNA]</scope>
    <source>
        <strain evidence="2 3">X-18</strain>
    </source>
</reference>